<organism evidence="14 15">
    <name type="scientific">Rudanella paleaurantiibacter</name>
    <dbReference type="NCBI Taxonomy" id="2614655"/>
    <lineage>
        <taxon>Bacteria</taxon>
        <taxon>Pseudomonadati</taxon>
        <taxon>Bacteroidota</taxon>
        <taxon>Cytophagia</taxon>
        <taxon>Cytophagales</taxon>
        <taxon>Cytophagaceae</taxon>
        <taxon>Rudanella</taxon>
    </lineage>
</organism>
<feature type="domain" description="TonB-dependent receptor plug" evidence="13">
    <location>
        <begin position="46"/>
        <end position="150"/>
    </location>
</feature>
<evidence type="ECO:0000256" key="2">
    <source>
        <dbReference type="ARBA" id="ARBA00009810"/>
    </source>
</evidence>
<evidence type="ECO:0000256" key="7">
    <source>
        <dbReference type="ARBA" id="ARBA00023136"/>
    </source>
</evidence>
<dbReference type="GO" id="GO:0044718">
    <property type="term" value="P:siderophore transmembrane transport"/>
    <property type="evidence" value="ECO:0007669"/>
    <property type="project" value="TreeGrafter"/>
</dbReference>
<feature type="signal peptide" evidence="11">
    <location>
        <begin position="1"/>
        <end position="18"/>
    </location>
</feature>
<keyword evidence="6 10" id="KW-0798">TonB box</keyword>
<dbReference type="RefSeq" id="WP_152124650.1">
    <property type="nucleotide sequence ID" value="NZ_WELI01000005.1"/>
</dbReference>
<dbReference type="GO" id="GO:0015344">
    <property type="term" value="F:siderophore uptake transmembrane transporter activity"/>
    <property type="evidence" value="ECO:0007669"/>
    <property type="project" value="TreeGrafter"/>
</dbReference>
<comment type="caution">
    <text evidence="14">The sequence shown here is derived from an EMBL/GenBank/DDBJ whole genome shotgun (WGS) entry which is preliminary data.</text>
</comment>
<dbReference type="PANTHER" id="PTHR30069:SF41">
    <property type="entry name" value="HEME_HEMOPEXIN UTILIZATION PROTEIN C"/>
    <property type="match status" value="1"/>
</dbReference>
<dbReference type="InterPro" id="IPR012910">
    <property type="entry name" value="Plug_dom"/>
</dbReference>
<dbReference type="InterPro" id="IPR000531">
    <property type="entry name" value="Beta-barrel_TonB"/>
</dbReference>
<protein>
    <submittedName>
        <fullName evidence="14">TonB-dependent receptor plug domain-containing protein</fullName>
    </submittedName>
</protein>
<evidence type="ECO:0000259" key="13">
    <source>
        <dbReference type="Pfam" id="PF07715"/>
    </source>
</evidence>
<comment type="similarity">
    <text evidence="2 9 10">Belongs to the TonB-dependent receptor family.</text>
</comment>
<dbReference type="PANTHER" id="PTHR30069">
    <property type="entry name" value="TONB-DEPENDENT OUTER MEMBRANE RECEPTOR"/>
    <property type="match status" value="1"/>
</dbReference>
<evidence type="ECO:0000313" key="14">
    <source>
        <dbReference type="EMBL" id="KAB7730033.1"/>
    </source>
</evidence>
<dbReference type="AlphaFoldDB" id="A0A7J5TY17"/>
<dbReference type="GO" id="GO:0009279">
    <property type="term" value="C:cell outer membrane"/>
    <property type="evidence" value="ECO:0007669"/>
    <property type="project" value="UniProtKB-SubCell"/>
</dbReference>
<dbReference type="SUPFAM" id="SSF56935">
    <property type="entry name" value="Porins"/>
    <property type="match status" value="1"/>
</dbReference>
<keyword evidence="3 9" id="KW-0813">Transport</keyword>
<evidence type="ECO:0000256" key="9">
    <source>
        <dbReference type="PROSITE-ProRule" id="PRU01360"/>
    </source>
</evidence>
<evidence type="ECO:0000256" key="4">
    <source>
        <dbReference type="ARBA" id="ARBA00022452"/>
    </source>
</evidence>
<dbReference type="CDD" id="cd01347">
    <property type="entry name" value="ligand_gated_channel"/>
    <property type="match status" value="1"/>
</dbReference>
<evidence type="ECO:0000259" key="12">
    <source>
        <dbReference type="Pfam" id="PF00593"/>
    </source>
</evidence>
<evidence type="ECO:0000256" key="10">
    <source>
        <dbReference type="RuleBase" id="RU003357"/>
    </source>
</evidence>
<evidence type="ECO:0000256" key="1">
    <source>
        <dbReference type="ARBA" id="ARBA00004571"/>
    </source>
</evidence>
<dbReference type="Proteomes" id="UP000488299">
    <property type="component" value="Unassembled WGS sequence"/>
</dbReference>
<keyword evidence="7 9" id="KW-0472">Membrane</keyword>
<keyword evidence="15" id="KW-1185">Reference proteome</keyword>
<name>A0A7J5TY17_9BACT</name>
<evidence type="ECO:0000256" key="3">
    <source>
        <dbReference type="ARBA" id="ARBA00022448"/>
    </source>
</evidence>
<dbReference type="Pfam" id="PF07715">
    <property type="entry name" value="Plug"/>
    <property type="match status" value="1"/>
</dbReference>
<accession>A0A7J5TY17</accession>
<evidence type="ECO:0000256" key="11">
    <source>
        <dbReference type="SAM" id="SignalP"/>
    </source>
</evidence>
<dbReference type="InterPro" id="IPR036942">
    <property type="entry name" value="Beta-barrel_TonB_sf"/>
</dbReference>
<keyword evidence="4 9" id="KW-1134">Transmembrane beta strand</keyword>
<sequence>MRHCLPVLFSLAALNAQAQTVDSTRRSIDLDEVRVVAQKFQTKGPVPFQTETINQSQIAQRNPMNSADLLQQTGNVFVQKSQGGGGSPVLRGFEASRVLIVVDGVRMNNAIYRAGHLQNVLRIDPSMLERAEVLFGPSSLIYGSDALGGVMYFQSRNPELSGATNWLVKPSAYVRYGSATGERTAHVDVSLGNRRLGFLTSVTYGSFGDIVQGNRRRDAYHDFGKRFMYVERQNNEDVPVTNANPNKQVGSAYQQLDILQKVTFTPTEGVQHTLNVQYSTTGDVPRYDRLTEMASGRPRFAEWYYGPEKRLLTSYNLTLSRPTRLYDRAMLTAAFQHIEESRISRRLGAAARNEQLERVGVGSVNADLQKQAGRHLVQYGLELTHNNVHSTAQTVNVLTGAVGAFNTRYPDGGSTLQTLGLYVSDGVSLTKALTLNGGIRYGWSQLEAQFTDKTFFPFPFNQIRQRPAGFTGNLSLLYRPTDRTRVSLLGSTGFRAPNVDDLTKVFDSRAGVLVVPNPGIKPEYTYNGEISASQWLGNRLRLDATYYYTLFTNAIVVDAFSLNGQPSVLYGGQMSTVLAAQNKRQAVIQGWNLAAQLRLTNQLTLSSTLNGTQGRIKDSKNTPLDHIPPTFGRTALTYQSGRIQAEVWALYNGWKRIADYNPEGEDNAQYATPDGMPAWTTLNVRGSFKAGTYLTVQAALENILDENYRYFASGISAPGRNLTLTLRSSF</sequence>
<dbReference type="PROSITE" id="PS52016">
    <property type="entry name" value="TONB_DEPENDENT_REC_3"/>
    <property type="match status" value="1"/>
</dbReference>
<feature type="chain" id="PRO_5029815664" evidence="11">
    <location>
        <begin position="19"/>
        <end position="730"/>
    </location>
</feature>
<evidence type="ECO:0000256" key="6">
    <source>
        <dbReference type="ARBA" id="ARBA00023077"/>
    </source>
</evidence>
<proteinExistence type="inferred from homology"/>
<dbReference type="InterPro" id="IPR037066">
    <property type="entry name" value="Plug_dom_sf"/>
</dbReference>
<feature type="domain" description="TonB-dependent receptor-like beta-barrel" evidence="12">
    <location>
        <begin position="284"/>
        <end position="703"/>
    </location>
</feature>
<dbReference type="InterPro" id="IPR039426">
    <property type="entry name" value="TonB-dep_rcpt-like"/>
</dbReference>
<evidence type="ECO:0000313" key="15">
    <source>
        <dbReference type="Proteomes" id="UP000488299"/>
    </source>
</evidence>
<dbReference type="Gene3D" id="2.40.170.20">
    <property type="entry name" value="TonB-dependent receptor, beta-barrel domain"/>
    <property type="match status" value="1"/>
</dbReference>
<evidence type="ECO:0000256" key="8">
    <source>
        <dbReference type="ARBA" id="ARBA00023237"/>
    </source>
</evidence>
<reference evidence="14 15" key="1">
    <citation type="submission" date="2019-10" db="EMBL/GenBank/DDBJ databases">
        <title>Rudanella paleaurantiibacter sp. nov., isolated from sludge.</title>
        <authorList>
            <person name="Xu S.Q."/>
        </authorList>
    </citation>
    <scope>NUCLEOTIDE SEQUENCE [LARGE SCALE GENOMIC DNA]</scope>
    <source>
        <strain evidence="14 15">HX-22-17</strain>
    </source>
</reference>
<dbReference type="Pfam" id="PF00593">
    <property type="entry name" value="TonB_dep_Rec_b-barrel"/>
    <property type="match status" value="1"/>
</dbReference>
<keyword evidence="11" id="KW-0732">Signal</keyword>
<dbReference type="EMBL" id="WELI01000005">
    <property type="protein sequence ID" value="KAB7730033.1"/>
    <property type="molecule type" value="Genomic_DNA"/>
</dbReference>
<keyword evidence="14" id="KW-0675">Receptor</keyword>
<dbReference type="Gene3D" id="2.170.130.10">
    <property type="entry name" value="TonB-dependent receptor, plug domain"/>
    <property type="match status" value="1"/>
</dbReference>
<comment type="subcellular location">
    <subcellularLocation>
        <location evidence="1 9">Cell outer membrane</location>
        <topology evidence="1 9">Multi-pass membrane protein</topology>
    </subcellularLocation>
</comment>
<keyword evidence="8 9" id="KW-0998">Cell outer membrane</keyword>
<keyword evidence="5 9" id="KW-0812">Transmembrane</keyword>
<gene>
    <name evidence="14" type="ORF">F5984_12670</name>
</gene>
<evidence type="ECO:0000256" key="5">
    <source>
        <dbReference type="ARBA" id="ARBA00022692"/>
    </source>
</evidence>